<accession>A0A518KBP5</accession>
<dbReference type="GO" id="GO:0005829">
    <property type="term" value="C:cytosol"/>
    <property type="evidence" value="ECO:0007669"/>
    <property type="project" value="TreeGrafter"/>
</dbReference>
<dbReference type="InterPro" id="IPR012318">
    <property type="entry name" value="HTH_CRP"/>
</dbReference>
<reference evidence="7 8" key="1">
    <citation type="submission" date="2019-02" db="EMBL/GenBank/DDBJ databases">
        <title>Deep-cultivation of Planctomycetes and their phenomic and genomic characterization uncovers novel biology.</title>
        <authorList>
            <person name="Wiegand S."/>
            <person name="Jogler M."/>
            <person name="Boedeker C."/>
            <person name="Pinto D."/>
            <person name="Vollmers J."/>
            <person name="Rivas-Marin E."/>
            <person name="Kohn T."/>
            <person name="Peeters S.H."/>
            <person name="Heuer A."/>
            <person name="Rast P."/>
            <person name="Oberbeckmann S."/>
            <person name="Bunk B."/>
            <person name="Jeske O."/>
            <person name="Meyerdierks A."/>
            <person name="Storesund J.E."/>
            <person name="Kallscheuer N."/>
            <person name="Luecker S."/>
            <person name="Lage O.M."/>
            <person name="Pohl T."/>
            <person name="Merkel B.J."/>
            <person name="Hornburger P."/>
            <person name="Mueller R.-W."/>
            <person name="Bruemmer F."/>
            <person name="Labrenz M."/>
            <person name="Spormann A.M."/>
            <person name="Op den Camp H."/>
            <person name="Overmann J."/>
            <person name="Amann R."/>
            <person name="Jetten M.S.M."/>
            <person name="Mascher T."/>
            <person name="Medema M.H."/>
            <person name="Devos D.P."/>
            <person name="Kaster A.-K."/>
            <person name="Ovreas L."/>
            <person name="Rohde M."/>
            <person name="Galperin M.Y."/>
            <person name="Jogler C."/>
        </authorList>
    </citation>
    <scope>NUCLEOTIDE SEQUENCE [LARGE SCALE GENOMIC DNA]</scope>
    <source>
        <strain evidence="7 8">Spa11</strain>
    </source>
</reference>
<dbReference type="PROSITE" id="PS50042">
    <property type="entry name" value="CNMP_BINDING_3"/>
    <property type="match status" value="1"/>
</dbReference>
<evidence type="ECO:0000256" key="2">
    <source>
        <dbReference type="ARBA" id="ARBA00023125"/>
    </source>
</evidence>
<dbReference type="SUPFAM" id="SSF46785">
    <property type="entry name" value="Winged helix' DNA-binding domain"/>
    <property type="match status" value="1"/>
</dbReference>
<evidence type="ECO:0000313" key="8">
    <source>
        <dbReference type="Proteomes" id="UP000316426"/>
    </source>
</evidence>
<dbReference type="PANTHER" id="PTHR24567:SF74">
    <property type="entry name" value="HTH-TYPE TRANSCRIPTIONAL REGULATOR ARCR"/>
    <property type="match status" value="1"/>
</dbReference>
<protein>
    <submittedName>
        <fullName evidence="7">Global nitrogen regulator</fullName>
    </submittedName>
</protein>
<dbReference type="GO" id="GO:0003700">
    <property type="term" value="F:DNA-binding transcription factor activity"/>
    <property type="evidence" value="ECO:0007669"/>
    <property type="project" value="TreeGrafter"/>
</dbReference>
<dbReference type="InterPro" id="IPR036390">
    <property type="entry name" value="WH_DNA-bd_sf"/>
</dbReference>
<name>A0A518KBP5_9BACT</name>
<dbReference type="InterPro" id="IPR050397">
    <property type="entry name" value="Env_Response_Regulators"/>
</dbReference>
<dbReference type="SMART" id="SM00419">
    <property type="entry name" value="HTH_CRP"/>
    <property type="match status" value="1"/>
</dbReference>
<dbReference type="CDD" id="cd00092">
    <property type="entry name" value="HTH_CRP"/>
    <property type="match status" value="1"/>
</dbReference>
<feature type="compositionally biased region" description="Polar residues" evidence="4">
    <location>
        <begin position="236"/>
        <end position="247"/>
    </location>
</feature>
<evidence type="ECO:0000259" key="6">
    <source>
        <dbReference type="PROSITE" id="PS51063"/>
    </source>
</evidence>
<dbReference type="PROSITE" id="PS51063">
    <property type="entry name" value="HTH_CRP_2"/>
    <property type="match status" value="1"/>
</dbReference>
<dbReference type="GO" id="GO:0003677">
    <property type="term" value="F:DNA binding"/>
    <property type="evidence" value="ECO:0007669"/>
    <property type="project" value="UniProtKB-KW"/>
</dbReference>
<organism evidence="7 8">
    <name type="scientific">Botrimarina mediterranea</name>
    <dbReference type="NCBI Taxonomy" id="2528022"/>
    <lineage>
        <taxon>Bacteria</taxon>
        <taxon>Pseudomonadati</taxon>
        <taxon>Planctomycetota</taxon>
        <taxon>Planctomycetia</taxon>
        <taxon>Pirellulales</taxon>
        <taxon>Lacipirellulaceae</taxon>
        <taxon>Botrimarina</taxon>
    </lineage>
</organism>
<feature type="domain" description="Cyclic nucleotide-binding" evidence="5">
    <location>
        <begin position="13"/>
        <end position="116"/>
    </location>
</feature>
<dbReference type="InterPro" id="IPR036388">
    <property type="entry name" value="WH-like_DNA-bd_sf"/>
</dbReference>
<proteinExistence type="predicted"/>
<dbReference type="Gene3D" id="1.10.10.10">
    <property type="entry name" value="Winged helix-like DNA-binding domain superfamily/Winged helix DNA-binding domain"/>
    <property type="match status" value="1"/>
</dbReference>
<dbReference type="KEGG" id="bmei:Spa11_34020"/>
<dbReference type="RefSeq" id="WP_145114262.1">
    <property type="nucleotide sequence ID" value="NZ_CP036349.1"/>
</dbReference>
<keyword evidence="8" id="KW-1185">Reference proteome</keyword>
<gene>
    <name evidence="7" type="primary">ntcA</name>
    <name evidence="7" type="ORF">Spa11_34020</name>
</gene>
<evidence type="ECO:0000256" key="1">
    <source>
        <dbReference type="ARBA" id="ARBA00023015"/>
    </source>
</evidence>
<dbReference type="Proteomes" id="UP000316426">
    <property type="component" value="Chromosome"/>
</dbReference>
<keyword evidence="3" id="KW-0804">Transcription</keyword>
<keyword evidence="1" id="KW-0805">Transcription regulation</keyword>
<dbReference type="InterPro" id="IPR014710">
    <property type="entry name" value="RmlC-like_jellyroll"/>
</dbReference>
<feature type="region of interest" description="Disordered" evidence="4">
    <location>
        <begin position="228"/>
        <end position="247"/>
    </location>
</feature>
<dbReference type="SUPFAM" id="SSF51206">
    <property type="entry name" value="cAMP-binding domain-like"/>
    <property type="match status" value="1"/>
</dbReference>
<evidence type="ECO:0000259" key="5">
    <source>
        <dbReference type="PROSITE" id="PS50042"/>
    </source>
</evidence>
<dbReference type="Pfam" id="PF13545">
    <property type="entry name" value="HTH_Crp_2"/>
    <property type="match status" value="1"/>
</dbReference>
<dbReference type="PRINTS" id="PR00034">
    <property type="entry name" value="HTHCRP"/>
</dbReference>
<dbReference type="CDD" id="cd00038">
    <property type="entry name" value="CAP_ED"/>
    <property type="match status" value="1"/>
</dbReference>
<feature type="domain" description="HTH crp-type" evidence="6">
    <location>
        <begin position="147"/>
        <end position="222"/>
    </location>
</feature>
<dbReference type="InterPro" id="IPR018490">
    <property type="entry name" value="cNMP-bd_dom_sf"/>
</dbReference>
<evidence type="ECO:0000256" key="3">
    <source>
        <dbReference type="ARBA" id="ARBA00023163"/>
    </source>
</evidence>
<evidence type="ECO:0000256" key="4">
    <source>
        <dbReference type="SAM" id="MobiDB-lite"/>
    </source>
</evidence>
<dbReference type="PANTHER" id="PTHR24567">
    <property type="entry name" value="CRP FAMILY TRANSCRIPTIONAL REGULATORY PROTEIN"/>
    <property type="match status" value="1"/>
</dbReference>
<dbReference type="InterPro" id="IPR000595">
    <property type="entry name" value="cNMP-bd_dom"/>
</dbReference>
<dbReference type="SMART" id="SM00100">
    <property type="entry name" value="cNMP"/>
    <property type="match status" value="1"/>
</dbReference>
<sequence length="247" mass="27303">MTEELWYLKQCDLFRRLGPEEIARLEPLCRSRTFRRGEPIYLPADAADAAMVLAEGRVKIGALTSDGKQTILAFIEPGELFGELEALDGGPREEFAEAAEKSTVVLMPAEVLRRLMEADPTLALGITKLIGLRRRRIERRLKSLLFRSNRQRLVSLLLELAEQYGQSSDDPPGVRLGIKLSHQDMASVIGSTRETVTVVLGELQSEGLVSIGRRKIVLADLSMLEKAADGPLESNRPATPQETATPQ</sequence>
<evidence type="ECO:0000313" key="7">
    <source>
        <dbReference type="EMBL" id="QDV75189.1"/>
    </source>
</evidence>
<dbReference type="Pfam" id="PF00027">
    <property type="entry name" value="cNMP_binding"/>
    <property type="match status" value="1"/>
</dbReference>
<keyword evidence="2" id="KW-0238">DNA-binding</keyword>
<dbReference type="EMBL" id="CP036349">
    <property type="protein sequence ID" value="QDV75189.1"/>
    <property type="molecule type" value="Genomic_DNA"/>
</dbReference>
<dbReference type="AlphaFoldDB" id="A0A518KBP5"/>
<dbReference type="Gene3D" id="2.60.120.10">
    <property type="entry name" value="Jelly Rolls"/>
    <property type="match status" value="1"/>
</dbReference>